<dbReference type="PATRIC" id="fig|1265738.3.peg.2586"/>
<dbReference type="Proteomes" id="UP000011991">
    <property type="component" value="Unassembled WGS sequence"/>
</dbReference>
<keyword evidence="3" id="KW-1185">Reference proteome</keyword>
<accession>M5RMG8</accession>
<feature type="compositionally biased region" description="Basic residues" evidence="1">
    <location>
        <begin position="1"/>
        <end position="13"/>
    </location>
</feature>
<evidence type="ECO:0000313" key="2">
    <source>
        <dbReference type="EMBL" id="EMI20500.1"/>
    </source>
</evidence>
<sequence>MRNHSLGYHRRAARPSTAMQRTARTPNDLPPSTWATPPHDESESRLPGLPDMSSQPRRYPTLNREHSFRELFFR</sequence>
<name>M5RMG8_9BACT</name>
<gene>
    <name evidence="2" type="ORF">RMSM_02573</name>
</gene>
<comment type="caution">
    <text evidence="2">The sequence shown here is derived from an EMBL/GenBank/DDBJ whole genome shotgun (WGS) entry which is preliminary data.</text>
</comment>
<organism evidence="2 3">
    <name type="scientific">Rhodopirellula maiorica SM1</name>
    <dbReference type="NCBI Taxonomy" id="1265738"/>
    <lineage>
        <taxon>Bacteria</taxon>
        <taxon>Pseudomonadati</taxon>
        <taxon>Planctomycetota</taxon>
        <taxon>Planctomycetia</taxon>
        <taxon>Pirellulales</taxon>
        <taxon>Pirellulaceae</taxon>
        <taxon>Novipirellula</taxon>
    </lineage>
</organism>
<protein>
    <submittedName>
        <fullName evidence="2">Uncharacterized protein</fullName>
    </submittedName>
</protein>
<evidence type="ECO:0000313" key="3">
    <source>
        <dbReference type="Proteomes" id="UP000011991"/>
    </source>
</evidence>
<reference evidence="2 3" key="1">
    <citation type="journal article" date="2013" name="Mar. Genomics">
        <title>Expression of sulfatases in Rhodopirellula baltica and the diversity of sulfatases in the genus Rhodopirellula.</title>
        <authorList>
            <person name="Wegner C.E."/>
            <person name="Richter-Heitmann T."/>
            <person name="Klindworth A."/>
            <person name="Klockow C."/>
            <person name="Richter M."/>
            <person name="Achstetter T."/>
            <person name="Glockner F.O."/>
            <person name="Harder J."/>
        </authorList>
    </citation>
    <scope>NUCLEOTIDE SEQUENCE [LARGE SCALE GENOMIC DNA]</scope>
    <source>
        <strain evidence="2 3">SM1</strain>
    </source>
</reference>
<proteinExistence type="predicted"/>
<evidence type="ECO:0000256" key="1">
    <source>
        <dbReference type="SAM" id="MobiDB-lite"/>
    </source>
</evidence>
<dbReference type="EMBL" id="ANOG01000362">
    <property type="protein sequence ID" value="EMI20500.1"/>
    <property type="molecule type" value="Genomic_DNA"/>
</dbReference>
<dbReference type="AlphaFoldDB" id="M5RMG8"/>
<feature type="region of interest" description="Disordered" evidence="1">
    <location>
        <begin position="1"/>
        <end position="66"/>
    </location>
</feature>